<feature type="compositionally biased region" description="Basic and acidic residues" evidence="1">
    <location>
        <begin position="305"/>
        <end position="328"/>
    </location>
</feature>
<feature type="compositionally biased region" description="Basic and acidic residues" evidence="1">
    <location>
        <begin position="191"/>
        <end position="237"/>
    </location>
</feature>
<evidence type="ECO:0000313" key="2">
    <source>
        <dbReference type="EMBL" id="PWA66788.1"/>
    </source>
</evidence>
<evidence type="ECO:0000313" key="3">
    <source>
        <dbReference type="Proteomes" id="UP000245207"/>
    </source>
</evidence>
<name>A0A2U1MZV9_ARTAN</name>
<feature type="region of interest" description="Disordered" evidence="1">
    <location>
        <begin position="71"/>
        <end position="105"/>
    </location>
</feature>
<feature type="compositionally biased region" description="Polar residues" evidence="1">
    <location>
        <begin position="158"/>
        <end position="186"/>
    </location>
</feature>
<sequence length="347" mass="38571">MDRFKAESSHIKGVPPVLRISAFMHGHGHPELAKKLNDKIPKNVDEMWERVRAFIRGETAADTTEVIKVPHWEKKPDRSTWSGSPNGPRSRNKRRGQGRSMGTCAPYVKREGRTGMRSLGAVASTIHSMMKFPTSGGVATIVTSRETLKECRQIEEAQCSSQNARVPGSSLRQTTPGITGPGNSSVPMEIQPHEEEQHSRRPGKEPRLLDNKGETSLKRPGKERALPDNAKEGALKPEEKIVVNDKYPEQLVTVGGNLSIECKRALIQTLRRNADVFAWTASDMTGIPRAVTEHRLDTYPHVEPKVQKKRSLAPDRRKVVTDEQKGREQTPSPSTRNNNSPVSSYTG</sequence>
<dbReference type="AlphaFoldDB" id="A0A2U1MZV9"/>
<organism evidence="2 3">
    <name type="scientific">Artemisia annua</name>
    <name type="common">Sweet wormwood</name>
    <dbReference type="NCBI Taxonomy" id="35608"/>
    <lineage>
        <taxon>Eukaryota</taxon>
        <taxon>Viridiplantae</taxon>
        <taxon>Streptophyta</taxon>
        <taxon>Embryophyta</taxon>
        <taxon>Tracheophyta</taxon>
        <taxon>Spermatophyta</taxon>
        <taxon>Magnoliopsida</taxon>
        <taxon>eudicotyledons</taxon>
        <taxon>Gunneridae</taxon>
        <taxon>Pentapetalae</taxon>
        <taxon>asterids</taxon>
        <taxon>campanulids</taxon>
        <taxon>Asterales</taxon>
        <taxon>Asteraceae</taxon>
        <taxon>Asteroideae</taxon>
        <taxon>Anthemideae</taxon>
        <taxon>Artemisiinae</taxon>
        <taxon>Artemisia</taxon>
    </lineage>
</organism>
<comment type="caution">
    <text evidence="2">The sequence shown here is derived from an EMBL/GenBank/DDBJ whole genome shotgun (WGS) entry which is preliminary data.</text>
</comment>
<keyword evidence="3" id="KW-1185">Reference proteome</keyword>
<keyword evidence="2" id="KW-0548">Nucleotidyltransferase</keyword>
<accession>A0A2U1MZV9</accession>
<keyword evidence="2" id="KW-0695">RNA-directed DNA polymerase</keyword>
<feature type="region of interest" description="Disordered" evidence="1">
    <location>
        <begin position="305"/>
        <end position="347"/>
    </location>
</feature>
<gene>
    <name evidence="2" type="ORF">CTI12_AA324450</name>
</gene>
<feature type="compositionally biased region" description="Polar residues" evidence="1">
    <location>
        <begin position="79"/>
        <end position="89"/>
    </location>
</feature>
<reference evidence="2 3" key="1">
    <citation type="journal article" date="2018" name="Mol. Plant">
        <title>The genome of Artemisia annua provides insight into the evolution of Asteraceae family and artemisinin biosynthesis.</title>
        <authorList>
            <person name="Shen Q."/>
            <person name="Zhang L."/>
            <person name="Liao Z."/>
            <person name="Wang S."/>
            <person name="Yan T."/>
            <person name="Shi P."/>
            <person name="Liu M."/>
            <person name="Fu X."/>
            <person name="Pan Q."/>
            <person name="Wang Y."/>
            <person name="Lv Z."/>
            <person name="Lu X."/>
            <person name="Zhang F."/>
            <person name="Jiang W."/>
            <person name="Ma Y."/>
            <person name="Chen M."/>
            <person name="Hao X."/>
            <person name="Li L."/>
            <person name="Tang Y."/>
            <person name="Lv G."/>
            <person name="Zhou Y."/>
            <person name="Sun X."/>
            <person name="Brodelius P.E."/>
            <person name="Rose J.K.C."/>
            <person name="Tang K."/>
        </authorList>
    </citation>
    <scope>NUCLEOTIDE SEQUENCE [LARGE SCALE GENOMIC DNA]</scope>
    <source>
        <strain evidence="3">cv. Huhao1</strain>
        <tissue evidence="2">Leaf</tissue>
    </source>
</reference>
<dbReference type="EMBL" id="PKPP01003961">
    <property type="protein sequence ID" value="PWA66788.1"/>
    <property type="molecule type" value="Genomic_DNA"/>
</dbReference>
<keyword evidence="2" id="KW-0808">Transferase</keyword>
<dbReference type="Proteomes" id="UP000245207">
    <property type="component" value="Unassembled WGS sequence"/>
</dbReference>
<dbReference type="OrthoDB" id="1735624at2759"/>
<feature type="region of interest" description="Disordered" evidence="1">
    <location>
        <begin position="157"/>
        <end position="237"/>
    </location>
</feature>
<protein>
    <submittedName>
        <fullName evidence="2">Reverse transcriptase domain-containing protein</fullName>
    </submittedName>
</protein>
<proteinExistence type="predicted"/>
<dbReference type="GO" id="GO:0003964">
    <property type="term" value="F:RNA-directed DNA polymerase activity"/>
    <property type="evidence" value="ECO:0007669"/>
    <property type="project" value="UniProtKB-KW"/>
</dbReference>
<feature type="compositionally biased region" description="Polar residues" evidence="1">
    <location>
        <begin position="329"/>
        <end position="347"/>
    </location>
</feature>
<evidence type="ECO:0000256" key="1">
    <source>
        <dbReference type="SAM" id="MobiDB-lite"/>
    </source>
</evidence>